<dbReference type="InterPro" id="IPR001138">
    <property type="entry name" value="Zn2Cys6_DnaBD"/>
</dbReference>
<comment type="subcellular location">
    <subcellularLocation>
        <location evidence="1">Nucleus</location>
    </subcellularLocation>
</comment>
<dbReference type="PROSITE" id="PS00463">
    <property type="entry name" value="ZN2_CY6_FUNGAL_1"/>
    <property type="match status" value="1"/>
</dbReference>
<accession>A0A6A5WAS4</accession>
<keyword evidence="2" id="KW-0539">Nucleus</keyword>
<dbReference type="GO" id="GO:0045944">
    <property type="term" value="P:positive regulation of transcription by RNA polymerase II"/>
    <property type="evidence" value="ECO:0007669"/>
    <property type="project" value="TreeGrafter"/>
</dbReference>
<dbReference type="OrthoDB" id="3886144at2759"/>
<evidence type="ECO:0000313" key="4">
    <source>
        <dbReference type="EMBL" id="KAF1996225.1"/>
    </source>
</evidence>
<dbReference type="SMART" id="SM00066">
    <property type="entry name" value="GAL4"/>
    <property type="match status" value="1"/>
</dbReference>
<dbReference type="EMBL" id="ML977628">
    <property type="protein sequence ID" value="KAF1996225.1"/>
    <property type="molecule type" value="Genomic_DNA"/>
</dbReference>
<dbReference type="GO" id="GO:0005634">
    <property type="term" value="C:nucleus"/>
    <property type="evidence" value="ECO:0007669"/>
    <property type="project" value="UniProtKB-SubCell"/>
</dbReference>
<evidence type="ECO:0000313" key="5">
    <source>
        <dbReference type="Proteomes" id="UP000799779"/>
    </source>
</evidence>
<dbReference type="Pfam" id="PF00172">
    <property type="entry name" value="Zn_clus"/>
    <property type="match status" value="1"/>
</dbReference>
<evidence type="ECO:0000256" key="1">
    <source>
        <dbReference type="ARBA" id="ARBA00004123"/>
    </source>
</evidence>
<evidence type="ECO:0000259" key="3">
    <source>
        <dbReference type="PROSITE" id="PS50048"/>
    </source>
</evidence>
<proteinExistence type="predicted"/>
<sequence length="693" mass="76732">MAEAIDTNQSQYIRDIAPKPATTKVPEQPARKLPKSRHGCITCKAKRTKCDEAKPSCGQCARRKTPCGGYKMNIRWKMVSTQQQDHEQSGDISPPPISLNTSATFHAIASSVFPLPINAPSQPNFATMSTDPFDTISDQIQDTSNFPSACSDDTQTALHLPPEDSGISNFPMLRNFDWSQLQLQNLGDSEFAQMMVAEFVHPDTGISPNIGQLGGCVASLEGELLQLESPDFPSLRRLSSGLEESEEEDLLRIFQQPRFRIDSPEMVAIAFHNYTSNLLSISIEDCPNPWQTLIWPLAKEYPALYHAVAAMTCFYMSRAQPQLHLLGIQHTRESVELLALDSDVAPISMATDAALAATISLGFAETWDHQKSSTGIVYVKGARSLISQAVRPSLASSHSDLERTRWKFLIKTYIYMDVIARLSSMEEDPFPHEFLPVREGEEPTINIDPLMGYATTLFPVLGDVAHLVTIIRGRTSLRNSPAIISKAARLKRVIEGWELPVDSSSLEVRDSTASDVVQVAEAYRWAGLLLLQQAVPELPSRSSLGSLAQKILMFLATIPLSSSTTIVQIFPLLTAGCEAVDEEDREWVAERWTMMSRRMVAGIVEKFLDVTQEVWRRRDEHALANGLCPFSGTPRTASPTTSAVLRLNDFPISAAFNKGVDALTRSGCVDYTVRGRLHWLGVMKDHGWEVMLG</sequence>
<dbReference type="GO" id="GO:0008270">
    <property type="term" value="F:zinc ion binding"/>
    <property type="evidence" value="ECO:0007669"/>
    <property type="project" value="InterPro"/>
</dbReference>
<dbReference type="InterPro" id="IPR021858">
    <property type="entry name" value="Fun_TF"/>
</dbReference>
<dbReference type="Pfam" id="PF11951">
    <property type="entry name" value="Fungal_trans_2"/>
    <property type="match status" value="1"/>
</dbReference>
<protein>
    <recommendedName>
        <fullName evidence="3">Zn(2)-C6 fungal-type domain-containing protein</fullName>
    </recommendedName>
</protein>
<dbReference type="PROSITE" id="PS50048">
    <property type="entry name" value="ZN2_CY6_FUNGAL_2"/>
    <property type="match status" value="1"/>
</dbReference>
<feature type="domain" description="Zn(2)-C6 fungal-type" evidence="3">
    <location>
        <begin position="39"/>
        <end position="67"/>
    </location>
</feature>
<dbReference type="Proteomes" id="UP000799779">
    <property type="component" value="Unassembled WGS sequence"/>
</dbReference>
<gene>
    <name evidence="4" type="ORF">P154DRAFT_538219</name>
</gene>
<dbReference type="InterPro" id="IPR036864">
    <property type="entry name" value="Zn2-C6_fun-type_DNA-bd_sf"/>
</dbReference>
<dbReference type="GO" id="GO:0000981">
    <property type="term" value="F:DNA-binding transcription factor activity, RNA polymerase II-specific"/>
    <property type="evidence" value="ECO:0007669"/>
    <property type="project" value="InterPro"/>
</dbReference>
<evidence type="ECO:0000256" key="2">
    <source>
        <dbReference type="ARBA" id="ARBA00023242"/>
    </source>
</evidence>
<organism evidence="4 5">
    <name type="scientific">Amniculicola lignicola CBS 123094</name>
    <dbReference type="NCBI Taxonomy" id="1392246"/>
    <lineage>
        <taxon>Eukaryota</taxon>
        <taxon>Fungi</taxon>
        <taxon>Dikarya</taxon>
        <taxon>Ascomycota</taxon>
        <taxon>Pezizomycotina</taxon>
        <taxon>Dothideomycetes</taxon>
        <taxon>Pleosporomycetidae</taxon>
        <taxon>Pleosporales</taxon>
        <taxon>Amniculicolaceae</taxon>
        <taxon>Amniculicola</taxon>
    </lineage>
</organism>
<dbReference type="AlphaFoldDB" id="A0A6A5WAS4"/>
<dbReference type="Gene3D" id="4.10.240.10">
    <property type="entry name" value="Zn(2)-C6 fungal-type DNA-binding domain"/>
    <property type="match status" value="1"/>
</dbReference>
<dbReference type="CDD" id="cd00067">
    <property type="entry name" value="GAL4"/>
    <property type="match status" value="1"/>
</dbReference>
<dbReference type="PANTHER" id="PTHR37534:SF47">
    <property type="entry name" value="ZN(2)-C6 FUNGAL-TYPE DOMAIN-CONTAINING PROTEIN"/>
    <property type="match status" value="1"/>
</dbReference>
<dbReference type="PANTHER" id="PTHR37534">
    <property type="entry name" value="TRANSCRIPTIONAL ACTIVATOR PROTEIN UGA3"/>
    <property type="match status" value="1"/>
</dbReference>
<name>A0A6A5WAS4_9PLEO</name>
<keyword evidence="5" id="KW-1185">Reference proteome</keyword>
<dbReference type="SUPFAM" id="SSF57701">
    <property type="entry name" value="Zn2/Cys6 DNA-binding domain"/>
    <property type="match status" value="1"/>
</dbReference>
<reference evidence="4" key="1">
    <citation type="journal article" date="2020" name="Stud. Mycol.">
        <title>101 Dothideomycetes genomes: a test case for predicting lifestyles and emergence of pathogens.</title>
        <authorList>
            <person name="Haridas S."/>
            <person name="Albert R."/>
            <person name="Binder M."/>
            <person name="Bloem J."/>
            <person name="Labutti K."/>
            <person name="Salamov A."/>
            <person name="Andreopoulos B."/>
            <person name="Baker S."/>
            <person name="Barry K."/>
            <person name="Bills G."/>
            <person name="Bluhm B."/>
            <person name="Cannon C."/>
            <person name="Castanera R."/>
            <person name="Culley D."/>
            <person name="Daum C."/>
            <person name="Ezra D."/>
            <person name="Gonzalez J."/>
            <person name="Henrissat B."/>
            <person name="Kuo A."/>
            <person name="Liang C."/>
            <person name="Lipzen A."/>
            <person name="Lutzoni F."/>
            <person name="Magnuson J."/>
            <person name="Mondo S."/>
            <person name="Nolan M."/>
            <person name="Ohm R."/>
            <person name="Pangilinan J."/>
            <person name="Park H.-J."/>
            <person name="Ramirez L."/>
            <person name="Alfaro M."/>
            <person name="Sun H."/>
            <person name="Tritt A."/>
            <person name="Yoshinaga Y."/>
            <person name="Zwiers L.-H."/>
            <person name="Turgeon B."/>
            <person name="Goodwin S."/>
            <person name="Spatafora J."/>
            <person name="Crous P."/>
            <person name="Grigoriev I."/>
        </authorList>
    </citation>
    <scope>NUCLEOTIDE SEQUENCE</scope>
    <source>
        <strain evidence="4">CBS 123094</strain>
    </source>
</reference>
<dbReference type="GO" id="GO:0000976">
    <property type="term" value="F:transcription cis-regulatory region binding"/>
    <property type="evidence" value="ECO:0007669"/>
    <property type="project" value="TreeGrafter"/>
</dbReference>